<evidence type="ECO:0000256" key="1">
    <source>
        <dbReference type="SAM" id="MobiDB-lite"/>
    </source>
</evidence>
<protein>
    <submittedName>
        <fullName evidence="2">Uncharacterized protein</fullName>
    </submittedName>
</protein>
<proteinExistence type="predicted"/>
<comment type="caution">
    <text evidence="2">The sequence shown here is derived from an EMBL/GenBank/DDBJ whole genome shotgun (WGS) entry which is preliminary data.</text>
</comment>
<organism evidence="2 3">
    <name type="scientific">Orbilia blumenaviensis</name>
    <dbReference type="NCBI Taxonomy" id="1796055"/>
    <lineage>
        <taxon>Eukaryota</taxon>
        <taxon>Fungi</taxon>
        <taxon>Dikarya</taxon>
        <taxon>Ascomycota</taxon>
        <taxon>Pezizomycotina</taxon>
        <taxon>Orbiliomycetes</taxon>
        <taxon>Orbiliales</taxon>
        <taxon>Orbiliaceae</taxon>
        <taxon>Orbilia</taxon>
    </lineage>
</organism>
<reference evidence="2 3" key="1">
    <citation type="submission" date="2019-10" db="EMBL/GenBank/DDBJ databases">
        <authorList>
            <person name="Palmer J.M."/>
        </authorList>
    </citation>
    <scope>NUCLEOTIDE SEQUENCE [LARGE SCALE GENOMIC DNA]</scope>
    <source>
        <strain evidence="2 3">TWF730</strain>
    </source>
</reference>
<accession>A0AAV9UZA8</accession>
<sequence>MKSLGMYKLFYVLSVVLPGLFAIKINVNTATTSSLPAPEALVTPIAVGSESKTALSGSRELGLLGGSNAPTSSEEVRIDNRVVESTIFHTTFWIRCPKVAEIKAMDNDPLHYVQIAGRYRPRLADSPSGGLRAWLHSCRKCRCDEDTGELIPAARPVGFEDPGLAVPDAWSRCIYPDHPTRCAQWIATMLQPEVDSTKTIREYQNALNNIKDGYKLKMPDYEWNPAPRFSMSWNKGPGGYSQHNAAAGETNYEFRQLAPGTKEPYFLEGPIDYGDSLGASQLGRNFGYLGYTKPGSGIFKRESPQEAQHDDHEGHP</sequence>
<gene>
    <name evidence="2" type="ORF">TWF730_009274</name>
</gene>
<dbReference type="EMBL" id="JAVHNS010000006">
    <property type="protein sequence ID" value="KAK6352448.1"/>
    <property type="molecule type" value="Genomic_DNA"/>
</dbReference>
<dbReference type="AlphaFoldDB" id="A0AAV9UZA8"/>
<evidence type="ECO:0000313" key="3">
    <source>
        <dbReference type="Proteomes" id="UP001373714"/>
    </source>
</evidence>
<dbReference type="Proteomes" id="UP001373714">
    <property type="component" value="Unassembled WGS sequence"/>
</dbReference>
<keyword evidence="3" id="KW-1185">Reference proteome</keyword>
<name>A0AAV9UZA8_9PEZI</name>
<feature type="region of interest" description="Disordered" evidence="1">
    <location>
        <begin position="297"/>
        <end position="316"/>
    </location>
</feature>
<feature type="compositionally biased region" description="Basic and acidic residues" evidence="1">
    <location>
        <begin position="299"/>
        <end position="316"/>
    </location>
</feature>
<evidence type="ECO:0000313" key="2">
    <source>
        <dbReference type="EMBL" id="KAK6352448.1"/>
    </source>
</evidence>